<dbReference type="EMBL" id="LAZR01064968">
    <property type="protein sequence ID" value="KKK56494.1"/>
    <property type="molecule type" value="Genomic_DNA"/>
</dbReference>
<organism evidence="1">
    <name type="scientific">marine sediment metagenome</name>
    <dbReference type="NCBI Taxonomy" id="412755"/>
    <lineage>
        <taxon>unclassified sequences</taxon>
        <taxon>metagenomes</taxon>
        <taxon>ecological metagenomes</taxon>
    </lineage>
</organism>
<protein>
    <submittedName>
        <fullName evidence="1">Uncharacterized protein</fullName>
    </submittedName>
</protein>
<name>A0A0F8YQU1_9ZZZZ</name>
<gene>
    <name evidence="1" type="ORF">LCGC14_3063980</name>
</gene>
<proteinExistence type="predicted"/>
<evidence type="ECO:0000313" key="1">
    <source>
        <dbReference type="EMBL" id="KKK56494.1"/>
    </source>
</evidence>
<dbReference type="AlphaFoldDB" id="A0A0F8YQU1"/>
<reference evidence="1" key="1">
    <citation type="journal article" date="2015" name="Nature">
        <title>Complex archaea that bridge the gap between prokaryotes and eukaryotes.</title>
        <authorList>
            <person name="Spang A."/>
            <person name="Saw J.H."/>
            <person name="Jorgensen S.L."/>
            <person name="Zaremba-Niedzwiedzka K."/>
            <person name="Martijn J."/>
            <person name="Lind A.E."/>
            <person name="van Eijk R."/>
            <person name="Schleper C."/>
            <person name="Guy L."/>
            <person name="Ettema T.J."/>
        </authorList>
    </citation>
    <scope>NUCLEOTIDE SEQUENCE</scope>
</reference>
<feature type="non-terminal residue" evidence="1">
    <location>
        <position position="1"/>
    </location>
</feature>
<accession>A0A0F8YQU1</accession>
<sequence>PHDGEDMRGNAGLLTINIQQPKVHAFQHKVLSGPGCKGGLSEVKYNRQGDD</sequence>
<comment type="caution">
    <text evidence="1">The sequence shown here is derived from an EMBL/GenBank/DDBJ whole genome shotgun (WGS) entry which is preliminary data.</text>
</comment>